<dbReference type="EMBL" id="RCNR01000002">
    <property type="protein sequence ID" value="MUH34395.1"/>
    <property type="molecule type" value="Genomic_DNA"/>
</dbReference>
<evidence type="ECO:0000256" key="1">
    <source>
        <dbReference type="SAM" id="Phobius"/>
    </source>
</evidence>
<feature type="transmembrane region" description="Helical" evidence="1">
    <location>
        <begin position="234"/>
        <end position="252"/>
    </location>
</feature>
<dbReference type="Pfam" id="PF06724">
    <property type="entry name" value="DUF1206"/>
    <property type="match status" value="2"/>
</dbReference>
<evidence type="ECO:0000313" key="4">
    <source>
        <dbReference type="Proteomes" id="UP000540519"/>
    </source>
</evidence>
<name>A0A7X2ZQ94_9FLAO</name>
<accession>A0A7X2ZQ94</accession>
<feature type="domain" description="DUF1206" evidence="2">
    <location>
        <begin position="185"/>
        <end position="257"/>
    </location>
</feature>
<evidence type="ECO:0000259" key="2">
    <source>
        <dbReference type="Pfam" id="PF06724"/>
    </source>
</evidence>
<organism evidence="3 4">
    <name type="scientific">Zobellia amurskyensis</name>
    <dbReference type="NCBI Taxonomy" id="248905"/>
    <lineage>
        <taxon>Bacteria</taxon>
        <taxon>Pseudomonadati</taxon>
        <taxon>Bacteroidota</taxon>
        <taxon>Flavobacteriia</taxon>
        <taxon>Flavobacteriales</taxon>
        <taxon>Flavobacteriaceae</taxon>
        <taxon>Zobellia</taxon>
    </lineage>
</organism>
<dbReference type="OrthoDB" id="1490880at2"/>
<protein>
    <submittedName>
        <fullName evidence="3">DUF1206 domain-containing protein</fullName>
    </submittedName>
</protein>
<keyword evidence="1" id="KW-0472">Membrane</keyword>
<dbReference type="AlphaFoldDB" id="A0A7X2ZQ94"/>
<dbReference type="Proteomes" id="UP000540519">
    <property type="component" value="Unassembled WGS sequence"/>
</dbReference>
<feature type="transmembrane region" description="Helical" evidence="1">
    <location>
        <begin position="52"/>
        <end position="74"/>
    </location>
</feature>
<keyword evidence="1" id="KW-1133">Transmembrane helix</keyword>
<evidence type="ECO:0000313" key="3">
    <source>
        <dbReference type="EMBL" id="MUH34395.1"/>
    </source>
</evidence>
<feature type="transmembrane region" description="Helical" evidence="1">
    <location>
        <begin position="7"/>
        <end position="32"/>
    </location>
</feature>
<feature type="transmembrane region" description="Helical" evidence="1">
    <location>
        <begin position="136"/>
        <end position="154"/>
    </location>
</feature>
<feature type="domain" description="DUF1206" evidence="2">
    <location>
        <begin position="11"/>
        <end position="77"/>
    </location>
</feature>
<keyword evidence="4" id="KW-1185">Reference proteome</keyword>
<proteinExistence type="predicted"/>
<dbReference type="InterPro" id="IPR009597">
    <property type="entry name" value="DUF1206"/>
</dbReference>
<dbReference type="RefSeq" id="WP_155598473.1">
    <property type="nucleotide sequence ID" value="NZ_RCNR01000002.1"/>
</dbReference>
<sequence>MNNKIKQVAYVGFVAKGSVYAITGILAFLAAFNLGGQKAGKLQIIEFLEKQPFGKFLLAALGVGLICYALWRFVQSIQDPENMGTDGKALVKRVSFFISGLIYLGLGIFAIVDIFYEPDSGSGGSSSFLTGDIRTYCFIIIGIALAGKGIYQFIKVYKGDFLKKFNLASLSDATQRKFIKNVGYVGLMARGIMTSIISYFFLKAGFSLAGSDSSSMKGTTEAFQFIQQNSSGPWLMGIVATGLVCYGVYMFTKARYRQFSN</sequence>
<reference evidence="3 4" key="1">
    <citation type="journal article" date="2019" name="Mar. Drugs">
        <title>Comparative Genomics and CAZyme Genome Repertoires of Marine Zobellia amurskyensis KMM 3526(T) and Zobellia laminariae KMM 3676(T).</title>
        <authorList>
            <person name="Chernysheva N."/>
            <person name="Bystritskaya E."/>
            <person name="Stenkova A."/>
            <person name="Golovkin I."/>
            <person name="Nedashkovskaya O."/>
            <person name="Isaeva M."/>
        </authorList>
    </citation>
    <scope>NUCLEOTIDE SEQUENCE [LARGE SCALE GENOMIC DNA]</scope>
    <source>
        <strain evidence="3 4">KMM 3526</strain>
    </source>
</reference>
<keyword evidence="1" id="KW-0812">Transmembrane</keyword>
<feature type="transmembrane region" description="Helical" evidence="1">
    <location>
        <begin position="94"/>
        <end position="116"/>
    </location>
</feature>
<feature type="transmembrane region" description="Helical" evidence="1">
    <location>
        <begin position="182"/>
        <end position="202"/>
    </location>
</feature>
<comment type="caution">
    <text evidence="3">The sequence shown here is derived from an EMBL/GenBank/DDBJ whole genome shotgun (WGS) entry which is preliminary data.</text>
</comment>
<gene>
    <name evidence="3" type="ORF">D9O36_00950</name>
</gene>